<dbReference type="Proteomes" id="UP000191285">
    <property type="component" value="Unassembled WGS sequence"/>
</dbReference>
<organism evidence="1 2">
    <name type="scientific">Penicillium steckii</name>
    <dbReference type="NCBI Taxonomy" id="303698"/>
    <lineage>
        <taxon>Eukaryota</taxon>
        <taxon>Fungi</taxon>
        <taxon>Dikarya</taxon>
        <taxon>Ascomycota</taxon>
        <taxon>Pezizomycotina</taxon>
        <taxon>Eurotiomycetes</taxon>
        <taxon>Eurotiomycetidae</taxon>
        <taxon>Eurotiales</taxon>
        <taxon>Aspergillaceae</taxon>
        <taxon>Penicillium</taxon>
    </lineage>
</organism>
<name>A0A1V6T1G8_9EURO</name>
<dbReference type="OrthoDB" id="4347637at2759"/>
<protein>
    <submittedName>
        <fullName evidence="1">Uncharacterized protein</fullName>
    </submittedName>
</protein>
<dbReference type="EMBL" id="MLKD01000014">
    <property type="protein sequence ID" value="OQE19819.1"/>
    <property type="molecule type" value="Genomic_DNA"/>
</dbReference>
<accession>A0A1V6T1G8</accession>
<sequence length="136" mass="15235">MSTDPASNPSKIPARSHFAMQIENTLRRIDEVQPALNDISETLLYDEVADRLRSIANEIQATRNVMTDPDASPSPADINMANIMVSTLRSQAEYLECYHDNGRSVSTKLRDLVREVRNNPAYGILFAPTADRFPID</sequence>
<comment type="caution">
    <text evidence="1">The sequence shown here is derived from an EMBL/GenBank/DDBJ whole genome shotgun (WGS) entry which is preliminary data.</text>
</comment>
<reference evidence="2" key="1">
    <citation type="journal article" date="2017" name="Nat. Microbiol.">
        <title>Global analysis of biosynthetic gene clusters reveals vast potential of secondary metabolite production in Penicillium species.</title>
        <authorList>
            <person name="Nielsen J.C."/>
            <person name="Grijseels S."/>
            <person name="Prigent S."/>
            <person name="Ji B."/>
            <person name="Dainat J."/>
            <person name="Nielsen K.F."/>
            <person name="Frisvad J.C."/>
            <person name="Workman M."/>
            <person name="Nielsen J."/>
        </authorList>
    </citation>
    <scope>NUCLEOTIDE SEQUENCE [LARGE SCALE GENOMIC DNA]</scope>
    <source>
        <strain evidence="2">IBT 24891</strain>
    </source>
</reference>
<dbReference type="AlphaFoldDB" id="A0A1V6T1G8"/>
<proteinExistence type="predicted"/>
<evidence type="ECO:0000313" key="1">
    <source>
        <dbReference type="EMBL" id="OQE19819.1"/>
    </source>
</evidence>
<keyword evidence="2" id="KW-1185">Reference proteome</keyword>
<evidence type="ECO:0000313" key="2">
    <source>
        <dbReference type="Proteomes" id="UP000191285"/>
    </source>
</evidence>
<gene>
    <name evidence="1" type="ORF">PENSTE_c014G04549</name>
</gene>